<name>A0ABN9RIR4_9DINO</name>
<evidence type="ECO:0000313" key="2">
    <source>
        <dbReference type="EMBL" id="CAK0817643.1"/>
    </source>
</evidence>
<reference evidence="2" key="1">
    <citation type="submission" date="2023-10" db="EMBL/GenBank/DDBJ databases">
        <authorList>
            <person name="Chen Y."/>
            <person name="Shah S."/>
            <person name="Dougan E. K."/>
            <person name="Thang M."/>
            <person name="Chan C."/>
        </authorList>
    </citation>
    <scope>NUCLEOTIDE SEQUENCE [LARGE SCALE GENOMIC DNA]</scope>
</reference>
<dbReference type="EMBL" id="CAUYUJ010006524">
    <property type="protein sequence ID" value="CAK0817643.1"/>
    <property type="molecule type" value="Genomic_DNA"/>
</dbReference>
<feature type="region of interest" description="Disordered" evidence="1">
    <location>
        <begin position="419"/>
        <end position="536"/>
    </location>
</feature>
<gene>
    <name evidence="2" type="ORF">PCOR1329_LOCUS20195</name>
</gene>
<feature type="compositionally biased region" description="Gly residues" evidence="1">
    <location>
        <begin position="523"/>
        <end position="536"/>
    </location>
</feature>
<organism evidence="2 3">
    <name type="scientific">Prorocentrum cordatum</name>
    <dbReference type="NCBI Taxonomy" id="2364126"/>
    <lineage>
        <taxon>Eukaryota</taxon>
        <taxon>Sar</taxon>
        <taxon>Alveolata</taxon>
        <taxon>Dinophyceae</taxon>
        <taxon>Prorocentrales</taxon>
        <taxon>Prorocentraceae</taxon>
        <taxon>Prorocentrum</taxon>
    </lineage>
</organism>
<proteinExistence type="predicted"/>
<evidence type="ECO:0000256" key="1">
    <source>
        <dbReference type="SAM" id="MobiDB-lite"/>
    </source>
</evidence>
<feature type="compositionally biased region" description="Basic and acidic residues" evidence="1">
    <location>
        <begin position="236"/>
        <end position="253"/>
    </location>
</feature>
<evidence type="ECO:0000313" key="3">
    <source>
        <dbReference type="Proteomes" id="UP001189429"/>
    </source>
</evidence>
<feature type="region of interest" description="Disordered" evidence="1">
    <location>
        <begin position="234"/>
        <end position="395"/>
    </location>
</feature>
<feature type="compositionally biased region" description="Gly residues" evidence="1">
    <location>
        <begin position="381"/>
        <end position="395"/>
    </location>
</feature>
<comment type="caution">
    <text evidence="2">The sequence shown here is derived from an EMBL/GenBank/DDBJ whole genome shotgun (WGS) entry which is preliminary data.</text>
</comment>
<accession>A0ABN9RIR4</accession>
<feature type="compositionally biased region" description="Low complexity" evidence="1">
    <location>
        <begin position="254"/>
        <end position="264"/>
    </location>
</feature>
<evidence type="ECO:0008006" key="4">
    <source>
        <dbReference type="Google" id="ProtNLM"/>
    </source>
</evidence>
<protein>
    <recommendedName>
        <fullName evidence="4">EF-hand domain-containing protein</fullName>
    </recommendedName>
</protein>
<keyword evidence="3" id="KW-1185">Reference proteome</keyword>
<feature type="compositionally biased region" description="Basic and acidic residues" evidence="1">
    <location>
        <begin position="438"/>
        <end position="453"/>
    </location>
</feature>
<dbReference type="Proteomes" id="UP001189429">
    <property type="component" value="Unassembled WGS sequence"/>
</dbReference>
<feature type="compositionally biased region" description="Low complexity" evidence="1">
    <location>
        <begin position="454"/>
        <end position="509"/>
    </location>
</feature>
<sequence>MERCGETGLSADAWELVFGHCIRWQHPRWDHQLRGPAPRISAAAFAAALEDAAPCRTLAQLRRRLERRHGPPRRAWGALAGREGLEEVRLPRWRLAMQHIGIPAADAGELWALLQASVPGAVQGGCRGVARGTFLAAMQHADALTRLLELLQRVCRAPSGLTAAAPFALEGLDYARWPLGQEEFARELARLLRVGAEDAGLLFALLDVHGEGAVLVDDLLDALTSMQGAYLPRAAEPLDRSSSRAAPPEREAAAQRPQQASPEAVVAGRPQAPASTTPSRGLCTPTPLAASQCTSPDQVDPRNFVRASNTPRKGRPGTSLNLAIASTALPEDSDDSDEGSADRRRALAGGAPPQRPWTSMSGAAARRPAARREAGTTLRGALGGPGPERPQGVGGLAAGRCSVGAGGALSARASVTSVPLQPQGAAQRPWPASSARGASKDAAAHLPHLDQARQPEAARAASAGRGERGAAAWTGRAASARRGSPPRAGLGARRHAGAAGAGRRPASGEGPRRQRQGELGLAVIGGGRAARPAVGG</sequence>